<proteinExistence type="predicted"/>
<dbReference type="EMBL" id="JACGQI010000013">
    <property type="protein sequence ID" value="MBF2230421.1"/>
    <property type="molecule type" value="Genomic_DNA"/>
</dbReference>
<accession>A0A8X8K816</accession>
<sequence>MIIRRLNEGTTFLIIKKRYSISLDYYTTEDLIQEFASLFLFVVQELEILESIDYLLENPDIYKQRIRYIKDGITREFYSVANPNKVRVKTRDGYKYIDNNVTSIDTPVGEEGDMIKDFLSDDNSLYTSKESHHNHLSLHSIVLR</sequence>
<dbReference type="Proteomes" id="UP000648077">
    <property type="component" value="Unassembled WGS sequence"/>
</dbReference>
<gene>
    <name evidence="1" type="ORF">H3963_08280</name>
</gene>
<dbReference type="OrthoDB" id="9757917at2"/>
<name>A0A8X8K816_STAEP</name>
<organism evidence="1 2">
    <name type="scientific">Staphylococcus epidermidis</name>
    <dbReference type="NCBI Taxonomy" id="1282"/>
    <lineage>
        <taxon>Bacteria</taxon>
        <taxon>Bacillati</taxon>
        <taxon>Bacillota</taxon>
        <taxon>Bacilli</taxon>
        <taxon>Bacillales</taxon>
        <taxon>Staphylococcaceae</taxon>
        <taxon>Staphylococcus</taxon>
    </lineage>
</organism>
<evidence type="ECO:0000313" key="1">
    <source>
        <dbReference type="EMBL" id="MBF2230421.1"/>
    </source>
</evidence>
<comment type="caution">
    <text evidence="1">The sequence shown here is derived from an EMBL/GenBank/DDBJ whole genome shotgun (WGS) entry which is preliminary data.</text>
</comment>
<reference evidence="1" key="1">
    <citation type="submission" date="2020-08" db="EMBL/GenBank/DDBJ databases">
        <title>Changes in the skin microbiome associated with squamous cell carcinoma in transplant recipients.</title>
        <authorList>
            <person name="Zaugg J."/>
            <person name="Krueger A."/>
            <person name="Lachner N."/>
        </authorList>
    </citation>
    <scope>NUCLEOTIDE SEQUENCE</scope>
    <source>
        <strain evidence="1">R5988</strain>
    </source>
</reference>
<dbReference type="AlphaFoldDB" id="A0A8X8K816"/>
<evidence type="ECO:0000313" key="2">
    <source>
        <dbReference type="Proteomes" id="UP000648077"/>
    </source>
</evidence>
<dbReference type="RefSeq" id="WP_002504633.1">
    <property type="nucleotide sequence ID" value="NZ_CP064467.1"/>
</dbReference>
<protein>
    <submittedName>
        <fullName evidence="1">Uncharacterized protein</fullName>
    </submittedName>
</protein>